<sequence length="552" mass="60495" precursor="true">MRIHPRLTALTSLLLILGVGVSVQAQTPASPSSMGTVAAPPPGVVPPPGGPGAAMFQPQFATQNPAVLYPPGTPPQMQPWPAISPYGPMDNFNAAQESHFNRDGLWFHEVLTRKREYFGSIEGMIMQYANPGGDVIGSPFMPIDANSRNVWAIPVPTYGIGAPPEVPNISPSIPGGFAVSADRVFPFPFSVPPNFAAFTDFARYPIHNLSVFGDVDSHGLRTRWGWFNEDGTGLMATAWWGSEGTDIFSRGYDEINGVPVTQELTLLLGGQNLFTKNGAIPLDNGEFLFVDQGPGSTAKYDVLYRIENSTRAAGGDLNLYAQPLVRKKTLKVTPFFGAHYMYLAEAFRFKGVDSGFIYDVDDGDGDGTFRPDTALVFAHDQYTARLDSFTESHLVGPQVGLRFDVGGGDHFKIWGQSTFAVLGNFEKLQVRGENIGDPLFDLAAGIADPPRMLDPDNDTRFNDTEHHGHVSPLFRQSIFAEAAVFEVIPGLNKMAFFEDAMFRLGYTITVIGEVARPGESIEWKGYPLFPSVDVDRSTFWMQDVSFAIDWRY</sequence>
<dbReference type="AlphaFoldDB" id="A0A517Z526"/>
<keyword evidence="3" id="KW-1185">Reference proteome</keyword>
<feature type="signal peptide" evidence="1">
    <location>
        <begin position="1"/>
        <end position="25"/>
    </location>
</feature>
<evidence type="ECO:0000256" key="1">
    <source>
        <dbReference type="SAM" id="SignalP"/>
    </source>
</evidence>
<evidence type="ECO:0000313" key="2">
    <source>
        <dbReference type="EMBL" id="QDU37601.1"/>
    </source>
</evidence>
<protein>
    <submittedName>
        <fullName evidence="2">Uncharacterized protein</fullName>
    </submittedName>
</protein>
<dbReference type="Proteomes" id="UP000320496">
    <property type="component" value="Chromosome"/>
</dbReference>
<dbReference type="EMBL" id="CP036275">
    <property type="protein sequence ID" value="QDU37601.1"/>
    <property type="molecule type" value="Genomic_DNA"/>
</dbReference>
<gene>
    <name evidence="2" type="ORF">Mal4_19160</name>
</gene>
<evidence type="ECO:0000313" key="3">
    <source>
        <dbReference type="Proteomes" id="UP000320496"/>
    </source>
</evidence>
<dbReference type="KEGG" id="mri:Mal4_19160"/>
<dbReference type="OrthoDB" id="208273at2"/>
<reference evidence="2 3" key="1">
    <citation type="submission" date="2019-02" db="EMBL/GenBank/DDBJ databases">
        <title>Deep-cultivation of Planctomycetes and their phenomic and genomic characterization uncovers novel biology.</title>
        <authorList>
            <person name="Wiegand S."/>
            <person name="Jogler M."/>
            <person name="Boedeker C."/>
            <person name="Pinto D."/>
            <person name="Vollmers J."/>
            <person name="Rivas-Marin E."/>
            <person name="Kohn T."/>
            <person name="Peeters S.H."/>
            <person name="Heuer A."/>
            <person name="Rast P."/>
            <person name="Oberbeckmann S."/>
            <person name="Bunk B."/>
            <person name="Jeske O."/>
            <person name="Meyerdierks A."/>
            <person name="Storesund J.E."/>
            <person name="Kallscheuer N."/>
            <person name="Luecker S."/>
            <person name="Lage O.M."/>
            <person name="Pohl T."/>
            <person name="Merkel B.J."/>
            <person name="Hornburger P."/>
            <person name="Mueller R.-W."/>
            <person name="Bruemmer F."/>
            <person name="Labrenz M."/>
            <person name="Spormann A.M."/>
            <person name="Op den Camp H."/>
            <person name="Overmann J."/>
            <person name="Amann R."/>
            <person name="Jetten M.S.M."/>
            <person name="Mascher T."/>
            <person name="Medema M.H."/>
            <person name="Devos D.P."/>
            <person name="Kaster A.-K."/>
            <person name="Ovreas L."/>
            <person name="Rohde M."/>
            <person name="Galperin M.Y."/>
            <person name="Jogler C."/>
        </authorList>
    </citation>
    <scope>NUCLEOTIDE SEQUENCE [LARGE SCALE GENOMIC DNA]</scope>
    <source>
        <strain evidence="2 3">Mal4</strain>
    </source>
</reference>
<feature type="chain" id="PRO_5021836970" evidence="1">
    <location>
        <begin position="26"/>
        <end position="552"/>
    </location>
</feature>
<name>A0A517Z526_9PLAN</name>
<proteinExistence type="predicted"/>
<accession>A0A517Z526</accession>
<organism evidence="2 3">
    <name type="scientific">Maioricimonas rarisocia</name>
    <dbReference type="NCBI Taxonomy" id="2528026"/>
    <lineage>
        <taxon>Bacteria</taxon>
        <taxon>Pseudomonadati</taxon>
        <taxon>Planctomycetota</taxon>
        <taxon>Planctomycetia</taxon>
        <taxon>Planctomycetales</taxon>
        <taxon>Planctomycetaceae</taxon>
        <taxon>Maioricimonas</taxon>
    </lineage>
</organism>
<keyword evidence="1" id="KW-0732">Signal</keyword>
<dbReference type="RefSeq" id="WP_145368544.1">
    <property type="nucleotide sequence ID" value="NZ_CP036275.1"/>
</dbReference>